<reference evidence="2 3" key="1">
    <citation type="journal article" date="2015" name="Stand. Genomic Sci.">
        <title>Genomic Encyclopedia of Bacterial and Archaeal Type Strains, Phase III: the genomes of soil and plant-associated and newly described type strains.</title>
        <authorList>
            <person name="Whitman W.B."/>
            <person name="Woyke T."/>
            <person name="Klenk H.P."/>
            <person name="Zhou Y."/>
            <person name="Lilburn T.G."/>
            <person name="Beck B.J."/>
            <person name="De Vos P."/>
            <person name="Vandamme P."/>
            <person name="Eisen J.A."/>
            <person name="Garrity G."/>
            <person name="Hugenholtz P."/>
            <person name="Kyrpides N.C."/>
        </authorList>
    </citation>
    <scope>NUCLEOTIDE SEQUENCE [LARGE SCALE GENOMIC DNA]</scope>
    <source>
        <strain evidence="2 3">CGMCC 1.6847</strain>
    </source>
</reference>
<gene>
    <name evidence="2" type="ORF">IQ05_03030</name>
</gene>
<feature type="chain" id="PRO_5045699916" evidence="1">
    <location>
        <begin position="22"/>
        <end position="163"/>
    </location>
</feature>
<evidence type="ECO:0000313" key="2">
    <source>
        <dbReference type="EMBL" id="TWH99689.1"/>
    </source>
</evidence>
<organism evidence="2 3">
    <name type="scientific">Flavobacterium tiangeerense</name>
    <dbReference type="NCBI Taxonomy" id="459471"/>
    <lineage>
        <taxon>Bacteria</taxon>
        <taxon>Pseudomonadati</taxon>
        <taxon>Bacteroidota</taxon>
        <taxon>Flavobacteriia</taxon>
        <taxon>Flavobacteriales</taxon>
        <taxon>Flavobacteriaceae</taxon>
        <taxon>Flavobacterium</taxon>
    </lineage>
</organism>
<evidence type="ECO:0000256" key="1">
    <source>
        <dbReference type="SAM" id="SignalP"/>
    </source>
</evidence>
<keyword evidence="1" id="KW-0732">Signal</keyword>
<dbReference type="InterPro" id="IPR013211">
    <property type="entry name" value="LVIVD"/>
</dbReference>
<protein>
    <submittedName>
        <fullName evidence="2">LVIVD repeat-containing protein</fullName>
    </submittedName>
</protein>
<dbReference type="Pfam" id="PF08309">
    <property type="entry name" value="LVIVD"/>
    <property type="match status" value="1"/>
</dbReference>
<accession>A0ABY3FK64</accession>
<comment type="caution">
    <text evidence="2">The sequence shown here is derived from an EMBL/GenBank/DDBJ whole genome shotgun (WGS) entry which is preliminary data.</text>
</comment>
<name>A0ABY3FK64_9FLAO</name>
<dbReference type="RefSeq" id="WP_144894113.1">
    <property type="nucleotide sequence ID" value="NZ_VLKO01000013.1"/>
</dbReference>
<proteinExistence type="predicted"/>
<feature type="signal peptide" evidence="1">
    <location>
        <begin position="1"/>
        <end position="21"/>
    </location>
</feature>
<dbReference type="PROSITE" id="PS51257">
    <property type="entry name" value="PROKAR_LIPOPROTEIN"/>
    <property type="match status" value="1"/>
</dbReference>
<dbReference type="EMBL" id="VLKO01000013">
    <property type="protein sequence ID" value="TWH99689.1"/>
    <property type="molecule type" value="Genomic_DNA"/>
</dbReference>
<evidence type="ECO:0000313" key="3">
    <source>
        <dbReference type="Proteomes" id="UP000317519"/>
    </source>
</evidence>
<dbReference type="Proteomes" id="UP000317519">
    <property type="component" value="Unassembled WGS sequence"/>
</dbReference>
<keyword evidence="3" id="KW-1185">Reference proteome</keyword>
<sequence>MKKTVLLLLVSILFVSCWPTTDSTNFPRQEYQPVIITRSVLETSIVFQNTQPIVKSGKIYVKGDLMFINDVNKGFHVYDYANPSKPERLYFIKAPGATDLAIKGNIVYINQAVDLVTATFDPATRIFKITNRNKNVFPQKQAPNGTFGYTKDNEIIIDWNLKK</sequence>